<dbReference type="EMBL" id="QFLI01000002">
    <property type="protein sequence ID" value="PXY02301.1"/>
    <property type="molecule type" value="Genomic_DNA"/>
</dbReference>
<dbReference type="RefSeq" id="WP_110359935.1">
    <property type="nucleotide sequence ID" value="NZ_QFLI01000002.1"/>
</dbReference>
<dbReference type="GO" id="GO:0003700">
    <property type="term" value="F:DNA-binding transcription factor activity"/>
    <property type="evidence" value="ECO:0007669"/>
    <property type="project" value="InterPro"/>
</dbReference>
<dbReference type="OrthoDB" id="358279at2"/>
<dbReference type="AlphaFoldDB" id="A0A2V4A163"/>
<dbReference type="SUPFAM" id="SSF81901">
    <property type="entry name" value="HCP-like"/>
    <property type="match status" value="1"/>
</dbReference>
<evidence type="ECO:0000313" key="7">
    <source>
        <dbReference type="EMBL" id="PXY02301.1"/>
    </source>
</evidence>
<gene>
    <name evidence="7" type="ORF">DF185_06545</name>
</gene>
<dbReference type="PROSITE" id="PS00041">
    <property type="entry name" value="HTH_ARAC_FAMILY_1"/>
    <property type="match status" value="1"/>
</dbReference>
<evidence type="ECO:0000313" key="8">
    <source>
        <dbReference type="Proteomes" id="UP000248079"/>
    </source>
</evidence>
<dbReference type="InterPro" id="IPR009057">
    <property type="entry name" value="Homeodomain-like_sf"/>
</dbReference>
<dbReference type="GO" id="GO:0043565">
    <property type="term" value="F:sequence-specific DNA binding"/>
    <property type="evidence" value="ECO:0007669"/>
    <property type="project" value="InterPro"/>
</dbReference>
<accession>A0A2V4A163</accession>
<protein>
    <submittedName>
        <fullName evidence="7">AraC family transcriptional regulator</fullName>
    </submittedName>
</protein>
<dbReference type="InterPro" id="IPR018062">
    <property type="entry name" value="HTH_AraC-typ_CS"/>
</dbReference>
<evidence type="ECO:0000256" key="2">
    <source>
        <dbReference type="ARBA" id="ARBA00023125"/>
    </source>
</evidence>
<name>A0A2V4A163_9BACT</name>
<keyword evidence="5" id="KW-0812">Transmembrane</keyword>
<evidence type="ECO:0000256" key="1">
    <source>
        <dbReference type="ARBA" id="ARBA00023015"/>
    </source>
</evidence>
<keyword evidence="5" id="KW-1133">Transmembrane helix</keyword>
<dbReference type="InterPro" id="IPR018060">
    <property type="entry name" value="HTH_AraC"/>
</dbReference>
<keyword evidence="5" id="KW-0472">Membrane</keyword>
<dbReference type="Gene3D" id="1.25.40.10">
    <property type="entry name" value="Tetratricopeptide repeat domain"/>
    <property type="match status" value="2"/>
</dbReference>
<dbReference type="InterPro" id="IPR019734">
    <property type="entry name" value="TPR_rpt"/>
</dbReference>
<keyword evidence="4" id="KW-0802">TPR repeat</keyword>
<dbReference type="SUPFAM" id="SSF46689">
    <property type="entry name" value="Homeodomain-like"/>
    <property type="match status" value="1"/>
</dbReference>
<feature type="repeat" description="TPR" evidence="4">
    <location>
        <begin position="381"/>
        <end position="414"/>
    </location>
</feature>
<proteinExistence type="predicted"/>
<keyword evidence="8" id="KW-1185">Reference proteome</keyword>
<feature type="domain" description="HTH araC/xylS-type" evidence="6">
    <location>
        <begin position="13"/>
        <end position="112"/>
    </location>
</feature>
<dbReference type="Gene3D" id="3.40.50.10070">
    <property type="entry name" value="TolB, N-terminal domain"/>
    <property type="match status" value="1"/>
</dbReference>
<dbReference type="SMART" id="SM00342">
    <property type="entry name" value="HTH_ARAC"/>
    <property type="match status" value="1"/>
</dbReference>
<dbReference type="PANTHER" id="PTHR43280">
    <property type="entry name" value="ARAC-FAMILY TRANSCRIPTIONAL REGULATOR"/>
    <property type="match status" value="1"/>
</dbReference>
<keyword evidence="3" id="KW-0804">Transcription</keyword>
<organism evidence="7 8">
    <name type="scientific">Marinifilum breve</name>
    <dbReference type="NCBI Taxonomy" id="2184082"/>
    <lineage>
        <taxon>Bacteria</taxon>
        <taxon>Pseudomonadati</taxon>
        <taxon>Bacteroidota</taxon>
        <taxon>Bacteroidia</taxon>
        <taxon>Marinilabiliales</taxon>
        <taxon>Marinifilaceae</taxon>
    </lineage>
</organism>
<dbReference type="Pfam" id="PF12833">
    <property type="entry name" value="HTH_18"/>
    <property type="match status" value="1"/>
</dbReference>
<comment type="caution">
    <text evidence="7">The sequence shown here is derived from an EMBL/GenBank/DDBJ whole genome shotgun (WGS) entry which is preliminary data.</text>
</comment>
<dbReference type="PROSITE" id="PS01124">
    <property type="entry name" value="HTH_ARAC_FAMILY_2"/>
    <property type="match status" value="1"/>
</dbReference>
<evidence type="ECO:0000256" key="4">
    <source>
        <dbReference type="PROSITE-ProRule" id="PRU00339"/>
    </source>
</evidence>
<keyword evidence="1" id="KW-0805">Transcription regulation</keyword>
<dbReference type="Proteomes" id="UP000248079">
    <property type="component" value="Unassembled WGS sequence"/>
</dbReference>
<feature type="transmembrane region" description="Helical" evidence="5">
    <location>
        <begin position="131"/>
        <end position="148"/>
    </location>
</feature>
<dbReference type="PROSITE" id="PS50005">
    <property type="entry name" value="TPR"/>
    <property type="match status" value="1"/>
</dbReference>
<dbReference type="Gene3D" id="1.10.10.60">
    <property type="entry name" value="Homeodomain-like"/>
    <property type="match status" value="1"/>
</dbReference>
<dbReference type="InterPro" id="IPR011990">
    <property type="entry name" value="TPR-like_helical_dom_sf"/>
</dbReference>
<dbReference type="SUPFAM" id="SSF48452">
    <property type="entry name" value="TPR-like"/>
    <property type="match status" value="1"/>
</dbReference>
<evidence type="ECO:0000259" key="6">
    <source>
        <dbReference type="PROSITE" id="PS01124"/>
    </source>
</evidence>
<dbReference type="PANTHER" id="PTHR43280:SF2">
    <property type="entry name" value="HTH-TYPE TRANSCRIPTIONAL REGULATOR EXSA"/>
    <property type="match status" value="1"/>
</dbReference>
<reference evidence="7 8" key="1">
    <citation type="submission" date="2018-05" db="EMBL/GenBank/DDBJ databases">
        <title>Marinifilum breve JC075T sp. nov., a marine bacterium isolated from Yongle Blue Hole in the South China Sea.</title>
        <authorList>
            <person name="Fu T."/>
        </authorList>
    </citation>
    <scope>NUCLEOTIDE SEQUENCE [LARGE SCALE GENOMIC DNA]</scope>
    <source>
        <strain evidence="7 8">JC075</strain>
    </source>
</reference>
<evidence type="ECO:0000256" key="5">
    <source>
        <dbReference type="SAM" id="Phobius"/>
    </source>
</evidence>
<dbReference type="Pfam" id="PF13181">
    <property type="entry name" value="TPR_8"/>
    <property type="match status" value="1"/>
</dbReference>
<evidence type="ECO:0000256" key="3">
    <source>
        <dbReference type="ARBA" id="ARBA00023163"/>
    </source>
</evidence>
<keyword evidence="2" id="KW-0238">DNA-binding</keyword>
<sequence>MATNQFEENDFLLKLKSIVEENLSNESFGVSELADAIGMSRSNLLRKVKKQCNLSVSQFIRQIRLENAKDILLGGDSNVSEVAYQVGFSSTSYFIKCYRELYGYPPGEEGKHETPENEIEVEKPKKRKGRVIIALAVILSIVSTYFIINPFQFIHKEEDKSIAVLPFKNDSKDSANVYIVNGLMESVLNHLQKIKDVRVISRTSVEKYRNTNMTIPEIAKELGVSYFVEGSGQKIGDQILLNIQLIKASNDKHLWAEQYDRQANDIFNLQKEVAKKIATSVEAIITPEEEELIDKIPTENLEAYDEYLKAMELMRQEKREVLLEAITHLDKAIELDNKFARAYAFKSIGYYYLDIFKAEKVHVDKVVANADKAMFYDSKDYQSLISKALSYLAKEENEAAVPYFERALEYNPNSAYVLNYLSNFYANYMPNSEKYLEYALKGIQLNIAANDSVTASFIYLHVSNALIQSGFIEESEVYINKSLDHNPNNLFSEYLKAYILLAKNKDFNEAKQLLIAAWNKDQTRLDILQEIGKVCYAQRDYEEAYKYYSIFVKARKDRKLDIYAGEDSKIAHVYAKVGKYQEAKLLFDSYREFANTHSSIYKHLSLAVCAVQEGDKERAFKELNLFAEEDQYSLWVIMFLEDDPLFDDILETKEYRQFIDILKNKFNKRHERLKKVLEDQKLI</sequence>
<dbReference type="SMART" id="SM00028">
    <property type="entry name" value="TPR"/>
    <property type="match status" value="4"/>
</dbReference>